<dbReference type="InterPro" id="IPR005151">
    <property type="entry name" value="Tail-specific_protease"/>
</dbReference>
<dbReference type="InterPro" id="IPR029045">
    <property type="entry name" value="ClpP/crotonase-like_dom_sf"/>
</dbReference>
<dbReference type="PROSITE" id="PS50106">
    <property type="entry name" value="PDZ"/>
    <property type="match status" value="1"/>
</dbReference>
<dbReference type="RefSeq" id="WP_280601825.1">
    <property type="nucleotide sequence ID" value="NZ_JARXRN010000025.1"/>
</dbReference>
<proteinExistence type="inferred from homology"/>
<reference evidence="9 10" key="1">
    <citation type="submission" date="2023-04" db="EMBL/GenBank/DDBJ databases">
        <title>Luteimonas sp. M1R5S18.</title>
        <authorList>
            <person name="Sun J.-Q."/>
        </authorList>
    </citation>
    <scope>NUCLEOTIDE SEQUENCE [LARGE SCALE GENOMIC DNA]</scope>
    <source>
        <strain evidence="9 10">M1R5S18</strain>
    </source>
</reference>
<dbReference type="Proteomes" id="UP001156831">
    <property type="component" value="Unassembled WGS sequence"/>
</dbReference>
<evidence type="ECO:0000256" key="6">
    <source>
        <dbReference type="SAM" id="MobiDB-lite"/>
    </source>
</evidence>
<feature type="signal peptide" evidence="7">
    <location>
        <begin position="1"/>
        <end position="24"/>
    </location>
</feature>
<dbReference type="CDD" id="cd07560">
    <property type="entry name" value="Peptidase_S41_CPP"/>
    <property type="match status" value="1"/>
</dbReference>
<evidence type="ECO:0000256" key="3">
    <source>
        <dbReference type="ARBA" id="ARBA00022801"/>
    </source>
</evidence>
<evidence type="ECO:0000256" key="7">
    <source>
        <dbReference type="SAM" id="SignalP"/>
    </source>
</evidence>
<feature type="compositionally biased region" description="Low complexity" evidence="6">
    <location>
        <begin position="31"/>
        <end position="51"/>
    </location>
</feature>
<evidence type="ECO:0000256" key="4">
    <source>
        <dbReference type="ARBA" id="ARBA00022825"/>
    </source>
</evidence>
<evidence type="ECO:0000256" key="5">
    <source>
        <dbReference type="RuleBase" id="RU004404"/>
    </source>
</evidence>
<protein>
    <submittedName>
        <fullName evidence="9">S41 family peptidase</fullName>
    </submittedName>
</protein>
<keyword evidence="4 5" id="KW-0720">Serine protease</keyword>
<dbReference type="SMART" id="SM00228">
    <property type="entry name" value="PDZ"/>
    <property type="match status" value="1"/>
</dbReference>
<accession>A0ABT6JJR4</accession>
<feature type="chain" id="PRO_5046193593" evidence="7">
    <location>
        <begin position="25"/>
        <end position="627"/>
    </location>
</feature>
<feature type="compositionally biased region" description="Low complexity" evidence="6">
    <location>
        <begin position="535"/>
        <end position="607"/>
    </location>
</feature>
<dbReference type="EMBL" id="JARXRN010000025">
    <property type="protein sequence ID" value="MDH5830929.1"/>
    <property type="molecule type" value="Genomic_DNA"/>
</dbReference>
<keyword evidence="2 5" id="KW-0645">Protease</keyword>
<evidence type="ECO:0000313" key="9">
    <source>
        <dbReference type="EMBL" id="MDH5830929.1"/>
    </source>
</evidence>
<feature type="region of interest" description="Disordered" evidence="6">
    <location>
        <begin position="22"/>
        <end position="141"/>
    </location>
</feature>
<organism evidence="9 10">
    <name type="scientific">Luteimonas rhizosphaericola</name>
    <dbReference type="NCBI Taxonomy" id="3042024"/>
    <lineage>
        <taxon>Bacteria</taxon>
        <taxon>Pseudomonadati</taxon>
        <taxon>Pseudomonadota</taxon>
        <taxon>Gammaproteobacteria</taxon>
        <taxon>Lysobacterales</taxon>
        <taxon>Lysobacteraceae</taxon>
        <taxon>Luteimonas</taxon>
    </lineage>
</organism>
<dbReference type="Gene3D" id="2.30.42.10">
    <property type="match status" value="1"/>
</dbReference>
<evidence type="ECO:0000256" key="1">
    <source>
        <dbReference type="ARBA" id="ARBA00009179"/>
    </source>
</evidence>
<feature type="region of interest" description="Disordered" evidence="6">
    <location>
        <begin position="532"/>
        <end position="627"/>
    </location>
</feature>
<comment type="similarity">
    <text evidence="1 5">Belongs to the peptidase S41A family.</text>
</comment>
<dbReference type="PANTHER" id="PTHR32060:SF30">
    <property type="entry name" value="CARBOXY-TERMINAL PROCESSING PROTEASE CTPA"/>
    <property type="match status" value="1"/>
</dbReference>
<dbReference type="Pfam" id="PF03572">
    <property type="entry name" value="Peptidase_S41"/>
    <property type="match status" value="1"/>
</dbReference>
<keyword evidence="3 5" id="KW-0378">Hydrolase</keyword>
<name>A0ABT6JJR4_9GAMM</name>
<dbReference type="InterPro" id="IPR001478">
    <property type="entry name" value="PDZ"/>
</dbReference>
<feature type="compositionally biased region" description="Basic and acidic residues" evidence="6">
    <location>
        <begin position="92"/>
        <end position="101"/>
    </location>
</feature>
<gene>
    <name evidence="9" type="ORF">QFW80_10430</name>
</gene>
<feature type="compositionally biased region" description="Pro residues" evidence="6">
    <location>
        <begin position="67"/>
        <end position="89"/>
    </location>
</feature>
<dbReference type="SUPFAM" id="SSF52096">
    <property type="entry name" value="ClpP/crotonase"/>
    <property type="match status" value="1"/>
</dbReference>
<dbReference type="SMART" id="SM00245">
    <property type="entry name" value="TSPc"/>
    <property type="match status" value="1"/>
</dbReference>
<feature type="compositionally biased region" description="Low complexity" evidence="6">
    <location>
        <begin position="122"/>
        <end position="140"/>
    </location>
</feature>
<feature type="domain" description="PDZ" evidence="8">
    <location>
        <begin position="195"/>
        <end position="289"/>
    </location>
</feature>
<comment type="caution">
    <text evidence="9">The sequence shown here is derived from an EMBL/GenBank/DDBJ whole genome shotgun (WGS) entry which is preliminary data.</text>
</comment>
<dbReference type="Pfam" id="PF22694">
    <property type="entry name" value="CtpB_N-like"/>
    <property type="match status" value="1"/>
</dbReference>
<dbReference type="Gene3D" id="3.30.750.44">
    <property type="match status" value="1"/>
</dbReference>
<dbReference type="InterPro" id="IPR004447">
    <property type="entry name" value="Peptidase_S41A"/>
</dbReference>
<feature type="region of interest" description="Disordered" evidence="6">
    <location>
        <begin position="464"/>
        <end position="513"/>
    </location>
</feature>
<evidence type="ECO:0000259" key="8">
    <source>
        <dbReference type="PROSITE" id="PS50106"/>
    </source>
</evidence>
<dbReference type="InterPro" id="IPR036034">
    <property type="entry name" value="PDZ_sf"/>
</dbReference>
<dbReference type="NCBIfam" id="TIGR00225">
    <property type="entry name" value="prc"/>
    <property type="match status" value="1"/>
</dbReference>
<dbReference type="SUPFAM" id="SSF50156">
    <property type="entry name" value="PDZ domain-like"/>
    <property type="match status" value="1"/>
</dbReference>
<dbReference type="PANTHER" id="PTHR32060">
    <property type="entry name" value="TAIL-SPECIFIC PROTEASE"/>
    <property type="match status" value="1"/>
</dbReference>
<evidence type="ECO:0000313" key="10">
    <source>
        <dbReference type="Proteomes" id="UP001156831"/>
    </source>
</evidence>
<dbReference type="CDD" id="cd06782">
    <property type="entry name" value="cpPDZ_CPP-like"/>
    <property type="match status" value="1"/>
</dbReference>
<dbReference type="Gene3D" id="3.90.226.10">
    <property type="entry name" value="2-enoyl-CoA Hydratase, Chain A, domain 1"/>
    <property type="match status" value="1"/>
</dbReference>
<keyword evidence="10" id="KW-1185">Reference proteome</keyword>
<sequence>MPVRPLPLLAALLPLALASLPAPAQEPQPAPEAQAPRPAPEQGAPEAQDAPVPAPVDDARPQAPRDPASPAPRPMDPTPPQVDAPPAGPEAPAREDGRPERSPAPPQDASDPGDAPEETAPEAEAPVPASDDPDAAESAATKVPLEEIRRYVGLFNAIRQGYVDEVDDRELMSAAIRGLLLDLDPHSAYLEKRAAEAFDEGTTGAYDGIGVEVLQLPDGKVRVIAPIDDTPAAKAGIRSGDTIVAVDGKPLTPADAEGHGPLRGAPGTRAVLTVLREGEAEPLEITVNRETIRVASVRGRMLEPGYGYVRISQFQVETGEDFTRTVERLKGEAGGRLKGLVIDLRSNPGGLLTSAVRVADDLLERGRIVSTRGRNPVNDTEFSATAGDLLAGAPVVVIIDAGSASASEVLAGALHDNRRARIVGSRSFGKGSVQTVMPLGNGDAVKLTTARYFTPSGRSIQARGIDPDVVLTPDDREASATANGPGYTEATLPGHLRGDEEEEGANAGDVLEGDGPITAALAELKAPGSVARRQAATQAAPAATPSAPGSAAARAADAPAPAAGSGAPPADATTATEATEATEAADAADSADAADPAEPADPGTPTDPDAPMPQPDRPAQPAEPVTP</sequence>
<keyword evidence="7" id="KW-0732">Signal</keyword>
<feature type="compositionally biased region" description="Pro residues" evidence="6">
    <location>
        <begin position="608"/>
        <end position="618"/>
    </location>
</feature>
<dbReference type="Pfam" id="PF13180">
    <property type="entry name" value="PDZ_2"/>
    <property type="match status" value="1"/>
</dbReference>
<evidence type="ECO:0000256" key="2">
    <source>
        <dbReference type="ARBA" id="ARBA00022670"/>
    </source>
</evidence>
<dbReference type="InterPro" id="IPR055210">
    <property type="entry name" value="CtpA/B_N"/>
</dbReference>